<feature type="domain" description="DUF4185" evidence="1">
    <location>
        <begin position="223"/>
        <end position="366"/>
    </location>
</feature>
<organism evidence="2 3">
    <name type="scientific">Aeromicrobium wangtongii</name>
    <dbReference type="NCBI Taxonomy" id="2969247"/>
    <lineage>
        <taxon>Bacteria</taxon>
        <taxon>Bacillati</taxon>
        <taxon>Actinomycetota</taxon>
        <taxon>Actinomycetes</taxon>
        <taxon>Propionibacteriales</taxon>
        <taxon>Nocardioidaceae</taxon>
        <taxon>Aeromicrobium</taxon>
    </lineage>
</organism>
<proteinExistence type="predicted"/>
<name>A0ABY5MDL5_9ACTN</name>
<reference evidence="2 3" key="1">
    <citation type="submission" date="2022-08" db="EMBL/GenBank/DDBJ databases">
        <title>novel species in genus Aeromicrobium.</title>
        <authorList>
            <person name="Ye L."/>
        </authorList>
    </citation>
    <scope>NUCLEOTIDE SEQUENCE [LARGE SCALE GENOMIC DNA]</scope>
    <source>
        <strain evidence="3">zg-Y1379</strain>
    </source>
</reference>
<dbReference type="Pfam" id="PF13810">
    <property type="entry name" value="DUF4185"/>
    <property type="match status" value="1"/>
</dbReference>
<gene>
    <name evidence="2" type="ORF">NQV15_07250</name>
</gene>
<dbReference type="RefSeq" id="WP_232399152.1">
    <property type="nucleotide sequence ID" value="NZ_CP102173.1"/>
</dbReference>
<keyword evidence="3" id="KW-1185">Reference proteome</keyword>
<evidence type="ECO:0000313" key="2">
    <source>
        <dbReference type="EMBL" id="UUP15100.1"/>
    </source>
</evidence>
<evidence type="ECO:0000259" key="1">
    <source>
        <dbReference type="Pfam" id="PF13810"/>
    </source>
</evidence>
<dbReference type="InterPro" id="IPR025442">
    <property type="entry name" value="DUF4185"/>
</dbReference>
<dbReference type="Proteomes" id="UP001316184">
    <property type="component" value="Chromosome"/>
</dbReference>
<protein>
    <submittedName>
        <fullName evidence="2">DUF4185 domain-containing protein</fullName>
    </submittedName>
</protein>
<dbReference type="EMBL" id="CP102173">
    <property type="protein sequence ID" value="UUP15100.1"/>
    <property type="molecule type" value="Genomic_DNA"/>
</dbReference>
<accession>A0ABY5MDL5</accession>
<evidence type="ECO:0000313" key="3">
    <source>
        <dbReference type="Proteomes" id="UP001316184"/>
    </source>
</evidence>
<sequence>MTARASRTIERLPWRLRVVLLTLPATLVAFGAVSAAPGAGPSQTVDVRPASEARCIPFSPITSVDDLNGLVTTMRGGQEFQGADVGADVRLQDGRRLWVFGDTLRSADFDGQRFVRNSMLVFSDECADVVIPADRGALVPDRDDGVGYWPMSIAKVERPGYDLVGLGMQRVRGAAAPDGAAAFKNLGSAIALFVVPRGRTPQLLDVRDLGPDSADASRPAWGAATAVDDGWIYLYGTAQPDKELVFGFSLQVARVRPDDLLDTSKWRYWDGRRWQSRASSAAELIGAEGGVSQTLSVFEQDGRWYAVSKRDEFLGTDLVVWSAPAPTGPFTASAPVAQIPSDEDTGQLRYMPLAHPDLLPEKGSVIVSYSQNQIDVSKVVKDPFLYRPRFLRVPLPR</sequence>